<feature type="domain" description="AB hydrolase-1" evidence="9">
    <location>
        <begin position="44"/>
        <end position="350"/>
    </location>
</feature>
<evidence type="ECO:0000256" key="7">
    <source>
        <dbReference type="HAMAP-Rule" id="MF_00296"/>
    </source>
</evidence>
<comment type="subcellular location">
    <subcellularLocation>
        <location evidence="7">Cytoplasm</location>
    </subcellularLocation>
</comment>
<dbReference type="Gene3D" id="3.40.50.1820">
    <property type="entry name" value="alpha/beta hydrolase"/>
    <property type="match status" value="1"/>
</dbReference>
<dbReference type="AlphaFoldDB" id="A0A542ZQ11"/>
<dbReference type="UniPathway" id="UPA00051">
    <property type="reaction ID" value="UER00075"/>
</dbReference>
<evidence type="ECO:0000256" key="8">
    <source>
        <dbReference type="PIRSR" id="PIRSR000443-1"/>
    </source>
</evidence>
<dbReference type="GO" id="GO:0005737">
    <property type="term" value="C:cytoplasm"/>
    <property type="evidence" value="ECO:0007669"/>
    <property type="project" value="UniProtKB-SubCell"/>
</dbReference>
<feature type="site" description="Important for acyl-CoA specificity" evidence="7">
    <location>
        <position position="314"/>
    </location>
</feature>
<dbReference type="EC" id="2.3.1.46" evidence="7"/>
<keyword evidence="5 7" id="KW-0486">Methionine biosynthesis</keyword>
<feature type="active site" evidence="7 8">
    <location>
        <position position="345"/>
    </location>
</feature>
<evidence type="ECO:0000256" key="3">
    <source>
        <dbReference type="ARBA" id="ARBA00022605"/>
    </source>
</evidence>
<evidence type="ECO:0000256" key="1">
    <source>
        <dbReference type="ARBA" id="ARBA00011738"/>
    </source>
</evidence>
<keyword evidence="6 7" id="KW-0012">Acyltransferase</keyword>
<keyword evidence="4 7" id="KW-0808">Transferase</keyword>
<name>A0A542ZQ11_9ACTN</name>
<comment type="pathway">
    <text evidence="7">Amino-acid biosynthesis; L-methionine biosynthesis via de novo pathway; O-succinyl-L-homoserine from L-homoserine: step 1/1.</text>
</comment>
<proteinExistence type="inferred from homology"/>
<dbReference type="InterPro" id="IPR008220">
    <property type="entry name" value="HAT_MetX-like"/>
</dbReference>
<dbReference type="SUPFAM" id="SSF53474">
    <property type="entry name" value="alpha/beta-Hydrolases"/>
    <property type="match status" value="1"/>
</dbReference>
<accession>A0A542ZQ11</accession>
<dbReference type="InterPro" id="IPR029058">
    <property type="entry name" value="AB_hydrolase_fold"/>
</dbReference>
<dbReference type="InterPro" id="IPR000073">
    <property type="entry name" value="AB_hydrolase_1"/>
</dbReference>
<evidence type="ECO:0000313" key="11">
    <source>
        <dbReference type="Proteomes" id="UP000316196"/>
    </source>
</evidence>
<dbReference type="PIRSF" id="PIRSF000443">
    <property type="entry name" value="Homoser_Ac_trans"/>
    <property type="match status" value="1"/>
</dbReference>
<dbReference type="Proteomes" id="UP000316196">
    <property type="component" value="Unassembled WGS sequence"/>
</dbReference>
<feature type="binding site" evidence="7">
    <location>
        <position position="219"/>
    </location>
    <ligand>
        <name>substrate</name>
    </ligand>
</feature>
<dbReference type="GO" id="GO:0008899">
    <property type="term" value="F:homoserine O-succinyltransferase activity"/>
    <property type="evidence" value="ECO:0007669"/>
    <property type="project" value="UniProtKB-UniRule"/>
</dbReference>
<feature type="active site" evidence="7 8">
    <location>
        <position position="312"/>
    </location>
</feature>
<organism evidence="10 11">
    <name type="scientific">Propioniferax innocua</name>
    <dbReference type="NCBI Taxonomy" id="1753"/>
    <lineage>
        <taxon>Bacteria</taxon>
        <taxon>Bacillati</taxon>
        <taxon>Actinomycetota</taxon>
        <taxon>Actinomycetes</taxon>
        <taxon>Propionibacteriales</taxon>
        <taxon>Propionibacteriaceae</taxon>
        <taxon>Propioniferax</taxon>
    </lineage>
</organism>
<dbReference type="Pfam" id="PF00561">
    <property type="entry name" value="Abhydrolase_1"/>
    <property type="match status" value="1"/>
</dbReference>
<evidence type="ECO:0000313" key="10">
    <source>
        <dbReference type="EMBL" id="TQL62356.1"/>
    </source>
</evidence>
<evidence type="ECO:0000256" key="5">
    <source>
        <dbReference type="ARBA" id="ARBA00023167"/>
    </source>
</evidence>
<sequence length="369" mass="40676">MLTESGTTRLFTSDAPLTMSNGATLGPVDVAWERYGELAPDRSNVVFICHALTGDAHAAGLREGDTKPGWWDSIIGPGKPIDTDRFHVICANLLGGCRGTTGPASVDPATGESYGLTFPEIHVADYVNVHRALMKEFGIERLAAVVGGSMGGMQALHWGLRHPEELRSIAVIAASSRLTAQNIAFSAVARAAIMRDPGFHDGRYLELGDQPSMGLSIARMMAHITYLSEEGMAEKFGRRFQEGDAKHGFGVDFAVESYLEYQGRTFLNRFDALTYLYLTRSMDYFDPFADADAAHMMAELQIPALVVSFDSDWRFDTGHSRRIVRELEQARVPVSFREISCPWGHDSFLLSDPDYHATVRAFLQGVQYV</sequence>
<evidence type="ECO:0000259" key="9">
    <source>
        <dbReference type="Pfam" id="PF00561"/>
    </source>
</evidence>
<dbReference type="Gene3D" id="1.10.1740.110">
    <property type="match status" value="1"/>
</dbReference>
<gene>
    <name evidence="7" type="primary">metXS</name>
    <name evidence="10" type="ORF">FB460_0129</name>
</gene>
<evidence type="ECO:0000256" key="2">
    <source>
        <dbReference type="ARBA" id="ARBA00022490"/>
    </source>
</evidence>
<dbReference type="OrthoDB" id="9800754at2"/>
<dbReference type="PANTHER" id="PTHR32268">
    <property type="entry name" value="HOMOSERINE O-ACETYLTRANSFERASE"/>
    <property type="match status" value="1"/>
</dbReference>
<keyword evidence="2 7" id="KW-0963">Cytoplasm</keyword>
<dbReference type="RefSeq" id="WP_142092218.1">
    <property type="nucleotide sequence ID" value="NZ_BAAAMD010000003.1"/>
</dbReference>
<dbReference type="GO" id="GO:0009092">
    <property type="term" value="P:homoserine metabolic process"/>
    <property type="evidence" value="ECO:0007669"/>
    <property type="project" value="TreeGrafter"/>
</dbReference>
<comment type="caution">
    <text evidence="10">The sequence shown here is derived from an EMBL/GenBank/DDBJ whole genome shotgun (WGS) entry which is preliminary data.</text>
</comment>
<comment type="subunit">
    <text evidence="1 7">Homodimer.</text>
</comment>
<evidence type="ECO:0000256" key="6">
    <source>
        <dbReference type="ARBA" id="ARBA00023315"/>
    </source>
</evidence>
<dbReference type="GO" id="GO:0004414">
    <property type="term" value="F:homoserine O-acetyltransferase activity"/>
    <property type="evidence" value="ECO:0007669"/>
    <property type="project" value="TreeGrafter"/>
</dbReference>
<comment type="similarity">
    <text evidence="7">Belongs to the AB hydrolase superfamily. MetX family.</text>
</comment>
<dbReference type="NCBIfam" id="NF001209">
    <property type="entry name" value="PRK00175.1"/>
    <property type="match status" value="1"/>
</dbReference>
<dbReference type="FunFam" id="1.10.1740.110:FF:000001">
    <property type="entry name" value="Homoserine O-acetyltransferase"/>
    <property type="match status" value="1"/>
</dbReference>
<feature type="binding site" evidence="7">
    <location>
        <position position="346"/>
    </location>
    <ligand>
        <name>substrate</name>
    </ligand>
</feature>
<evidence type="ECO:0000256" key="4">
    <source>
        <dbReference type="ARBA" id="ARBA00022679"/>
    </source>
</evidence>
<dbReference type="PANTHER" id="PTHR32268:SF11">
    <property type="entry name" value="HOMOSERINE O-ACETYLTRANSFERASE"/>
    <property type="match status" value="1"/>
</dbReference>
<feature type="active site" description="Nucleophile" evidence="7 8">
    <location>
        <position position="149"/>
    </location>
</feature>
<comment type="function">
    <text evidence="7">Transfers a succinyl group from succinyl-CoA to L-homoserine, forming succinyl-L-homoserine.</text>
</comment>
<comment type="caution">
    <text evidence="7">Lacks conserved residue(s) required for the propagation of feature annotation.</text>
</comment>
<protein>
    <recommendedName>
        <fullName evidence="7">Homoserine O-succinyltransferase</fullName>
        <shortName evidence="7">HST</shortName>
        <ecNumber evidence="7">2.3.1.46</ecNumber>
    </recommendedName>
    <alternativeName>
        <fullName evidence="7">Homoserine transsuccinylase</fullName>
        <shortName evidence="7">HTS</shortName>
    </alternativeName>
</protein>
<keyword evidence="11" id="KW-1185">Reference proteome</keyword>
<keyword evidence="3 7" id="KW-0028">Amino-acid biosynthesis</keyword>
<dbReference type="GO" id="GO:0009086">
    <property type="term" value="P:methionine biosynthetic process"/>
    <property type="evidence" value="ECO:0007669"/>
    <property type="project" value="UniProtKB-UniRule"/>
</dbReference>
<comment type="catalytic activity">
    <reaction evidence="7">
        <text>L-homoserine + succinyl-CoA = O-succinyl-L-homoserine + CoA</text>
        <dbReference type="Rhea" id="RHEA:22008"/>
        <dbReference type="ChEBI" id="CHEBI:57287"/>
        <dbReference type="ChEBI" id="CHEBI:57292"/>
        <dbReference type="ChEBI" id="CHEBI:57476"/>
        <dbReference type="ChEBI" id="CHEBI:57661"/>
        <dbReference type="EC" id="2.3.1.46"/>
    </reaction>
</comment>
<dbReference type="NCBIfam" id="TIGR01392">
    <property type="entry name" value="homoserO_Ac_trn"/>
    <property type="match status" value="1"/>
</dbReference>
<dbReference type="HAMAP" id="MF_00296">
    <property type="entry name" value="MetX_acyltransf"/>
    <property type="match status" value="1"/>
</dbReference>
<reference evidence="10 11" key="1">
    <citation type="submission" date="2019-06" db="EMBL/GenBank/DDBJ databases">
        <title>Sequencing the genomes of 1000 actinobacteria strains.</title>
        <authorList>
            <person name="Klenk H.-P."/>
        </authorList>
    </citation>
    <scope>NUCLEOTIDE SEQUENCE [LARGE SCALE GENOMIC DNA]</scope>
    <source>
        <strain evidence="10 11">DSM 8251</strain>
    </source>
</reference>
<dbReference type="EMBL" id="VFOR01000001">
    <property type="protein sequence ID" value="TQL62356.1"/>
    <property type="molecule type" value="Genomic_DNA"/>
</dbReference>